<dbReference type="RefSeq" id="WP_006023163.1">
    <property type="nucleotide sequence ID" value="NZ_KB375284.1"/>
</dbReference>
<reference evidence="2 3" key="1">
    <citation type="submission" date="2012-04" db="EMBL/GenBank/DDBJ databases">
        <title>The Genome Sequence of Afipia broomeae ATCC 49717.</title>
        <authorList>
            <consortium name="The Broad Institute Genome Sequencing Platform"/>
            <person name="Earl A."/>
            <person name="Ward D."/>
            <person name="Feldgarden M."/>
            <person name="Gevers D."/>
            <person name="Huys G."/>
            <person name="Walker B."/>
            <person name="Young S.K."/>
            <person name="Zeng Q."/>
            <person name="Gargeya S."/>
            <person name="Fitzgerald M."/>
            <person name="Haas B."/>
            <person name="Abouelleil A."/>
            <person name="Alvarado L."/>
            <person name="Arachchi H.M."/>
            <person name="Berlin A."/>
            <person name="Chapman S.B."/>
            <person name="Goldberg J."/>
            <person name="Griggs A."/>
            <person name="Gujja S."/>
            <person name="Hansen M."/>
            <person name="Howarth C."/>
            <person name="Imamovic A."/>
            <person name="Larimer J."/>
            <person name="McCowen C."/>
            <person name="Montmayeur A."/>
            <person name="Murphy C."/>
            <person name="Neiman D."/>
            <person name="Pearson M."/>
            <person name="Priest M."/>
            <person name="Roberts A."/>
            <person name="Saif S."/>
            <person name="Shea T."/>
            <person name="Sisk P."/>
            <person name="Sykes S."/>
            <person name="Wortman J."/>
            <person name="Nusbaum C."/>
            <person name="Birren B."/>
        </authorList>
    </citation>
    <scope>NUCLEOTIDE SEQUENCE [LARGE SCALE GENOMIC DNA]</scope>
    <source>
        <strain evidence="2 3">ATCC 49717</strain>
    </source>
</reference>
<feature type="transmembrane region" description="Helical" evidence="1">
    <location>
        <begin position="12"/>
        <end position="38"/>
    </location>
</feature>
<evidence type="ECO:0000313" key="3">
    <source>
        <dbReference type="Proteomes" id="UP000001096"/>
    </source>
</evidence>
<dbReference type="Proteomes" id="UP000001096">
    <property type="component" value="Unassembled WGS sequence"/>
</dbReference>
<evidence type="ECO:0000313" key="2">
    <source>
        <dbReference type="EMBL" id="EKS34552.1"/>
    </source>
</evidence>
<sequence>MSIISEVAKELLGMFLADASLTTTTLVLVAIVAGLFLTLRVEPLLGEGVLLRGCLATLVEAVAREARRRRHS</sequence>
<evidence type="ECO:0000256" key="1">
    <source>
        <dbReference type="SAM" id="Phobius"/>
    </source>
</evidence>
<name>K8NW35_9BRAD</name>
<accession>K8NW35</accession>
<protein>
    <submittedName>
        <fullName evidence="2">Uncharacterized protein</fullName>
    </submittedName>
</protein>
<organism evidence="2 3">
    <name type="scientific">Afipia broomeae ATCC 49717</name>
    <dbReference type="NCBI Taxonomy" id="883078"/>
    <lineage>
        <taxon>Bacteria</taxon>
        <taxon>Pseudomonadati</taxon>
        <taxon>Pseudomonadota</taxon>
        <taxon>Alphaproteobacteria</taxon>
        <taxon>Hyphomicrobiales</taxon>
        <taxon>Nitrobacteraceae</taxon>
        <taxon>Afipia</taxon>
    </lineage>
</organism>
<gene>
    <name evidence="2" type="ORF">HMPREF9695_04462</name>
</gene>
<dbReference type="HOGENOM" id="CLU_187690_0_0_5"/>
<dbReference type="AlphaFoldDB" id="K8NW35"/>
<keyword evidence="1" id="KW-0812">Transmembrane</keyword>
<keyword evidence="1" id="KW-0472">Membrane</keyword>
<keyword evidence="1" id="KW-1133">Transmembrane helix</keyword>
<proteinExistence type="predicted"/>
<dbReference type="eggNOG" id="ENOG503478N">
    <property type="taxonomic scope" value="Bacteria"/>
</dbReference>
<dbReference type="EMBL" id="AGWX01000005">
    <property type="protein sequence ID" value="EKS34552.1"/>
    <property type="molecule type" value="Genomic_DNA"/>
</dbReference>
<dbReference type="PATRIC" id="fig|883078.3.peg.4605"/>
<comment type="caution">
    <text evidence="2">The sequence shown here is derived from an EMBL/GenBank/DDBJ whole genome shotgun (WGS) entry which is preliminary data.</text>
</comment>
<keyword evidence="3" id="KW-1185">Reference proteome</keyword>